<organism evidence="1 2">
    <name type="scientific">Glycine soja</name>
    <name type="common">Wild soybean</name>
    <dbReference type="NCBI Taxonomy" id="3848"/>
    <lineage>
        <taxon>Eukaryota</taxon>
        <taxon>Viridiplantae</taxon>
        <taxon>Streptophyta</taxon>
        <taxon>Embryophyta</taxon>
        <taxon>Tracheophyta</taxon>
        <taxon>Spermatophyta</taxon>
        <taxon>Magnoliopsida</taxon>
        <taxon>eudicotyledons</taxon>
        <taxon>Gunneridae</taxon>
        <taxon>Pentapetalae</taxon>
        <taxon>rosids</taxon>
        <taxon>fabids</taxon>
        <taxon>Fabales</taxon>
        <taxon>Fabaceae</taxon>
        <taxon>Papilionoideae</taxon>
        <taxon>50 kb inversion clade</taxon>
        <taxon>NPAAA clade</taxon>
        <taxon>indigoferoid/millettioid clade</taxon>
        <taxon>Phaseoleae</taxon>
        <taxon>Glycine</taxon>
        <taxon>Glycine subgen. Soja</taxon>
    </lineage>
</organism>
<dbReference type="AlphaFoldDB" id="A0A445M2P9"/>
<dbReference type="Proteomes" id="UP000289340">
    <property type="component" value="Chromosome 1"/>
</dbReference>
<comment type="caution">
    <text evidence="1">The sequence shown here is derived from an EMBL/GenBank/DDBJ whole genome shotgun (WGS) entry which is preliminary data.</text>
</comment>
<evidence type="ECO:0000313" key="1">
    <source>
        <dbReference type="EMBL" id="RZC29769.1"/>
    </source>
</evidence>
<dbReference type="PANTHER" id="PTHR10775:SF180">
    <property type="entry name" value="TRANSPOSON, EN_SPM-LIKE, TRANSPOSASE-ASSOCIATED DOMAIN PROTEIN-RELATED"/>
    <property type="match status" value="1"/>
</dbReference>
<sequence length="492" mass="56900">MLPEENTLPKSYYQAKKILCLMGMEYQKIHACLNDCILYRHEFQEMPKCPRYGVSRYKVKDDDDCSSDENSKKGPPAKVLWYLPIIPRFKRLFANGDDTKDLTWHANGRNYDGMLCHPTDSSQWKKIDRLYLDFGKEAKNLRLGLASDGMNPYGNLSTQQSSWPVFLVIYNFPPWLCMKRKYMMLSVMILSPRQPGNDIDVYLSSLIEDLTKLWDEGVLMFDGFRNETFQMCAMLFCTINDFPAYGNLSSYSVKGHRACPICEEDTSCIQLKHGRKTMYTRHRRFLKPHHPYRRLKKSFNGSQEHETVSIPLTGDQWMYPVERYMKILKRYTKNPLHPEASIVERYIAEEAIEFCSEYIEKAKPVGLLESQYDERMGGKGSRGLHVITQSVEDLQQAHLMHAYTCKIPVWIGLYRALSNVADKVDHGEELVVMVVRWLLREVAEVEGSSPSFHSWLRCLVVMSRVGIASRSNPSFPGLPTTLLIQKKPPAIE</sequence>
<accession>A0A445M2P9</accession>
<dbReference type="Pfam" id="PF02992">
    <property type="entry name" value="Transposase_21"/>
    <property type="match status" value="1"/>
</dbReference>
<gene>
    <name evidence="1" type="ORF">D0Y65_001389</name>
</gene>
<evidence type="ECO:0000313" key="2">
    <source>
        <dbReference type="Proteomes" id="UP000289340"/>
    </source>
</evidence>
<dbReference type="PANTHER" id="PTHR10775">
    <property type="entry name" value="OS08G0208400 PROTEIN"/>
    <property type="match status" value="1"/>
</dbReference>
<dbReference type="InterPro" id="IPR004242">
    <property type="entry name" value="Transposase_21"/>
</dbReference>
<dbReference type="EMBL" id="QZWG01000001">
    <property type="protein sequence ID" value="RZC29769.1"/>
    <property type="molecule type" value="Genomic_DNA"/>
</dbReference>
<proteinExistence type="predicted"/>
<keyword evidence="2" id="KW-1185">Reference proteome</keyword>
<protein>
    <submittedName>
        <fullName evidence="1">Uncharacterized protein</fullName>
    </submittedName>
</protein>
<reference evidence="1 2" key="1">
    <citation type="submission" date="2018-09" db="EMBL/GenBank/DDBJ databases">
        <title>A high-quality reference genome of wild soybean provides a powerful tool to mine soybean genomes.</title>
        <authorList>
            <person name="Xie M."/>
            <person name="Chung C.Y.L."/>
            <person name="Li M.-W."/>
            <person name="Wong F.-L."/>
            <person name="Chan T.-F."/>
            <person name="Lam H.-M."/>
        </authorList>
    </citation>
    <scope>NUCLEOTIDE SEQUENCE [LARGE SCALE GENOMIC DNA]</scope>
    <source>
        <strain evidence="2">cv. W05</strain>
        <tissue evidence="1">Hypocotyl of etiolated seedlings</tissue>
    </source>
</reference>
<name>A0A445M2P9_GLYSO</name>